<dbReference type="PANTHER" id="PTHR12943:SF27">
    <property type="entry name" value="HOMOCYSTEINE-INDUCED ENDOPLASMIC RETICULUM PROTEIN, ISOFORM A"/>
    <property type="match status" value="1"/>
</dbReference>
<feature type="region of interest" description="Disordered" evidence="2">
    <location>
        <begin position="487"/>
        <end position="535"/>
    </location>
</feature>
<feature type="region of interest" description="Disordered" evidence="2">
    <location>
        <begin position="113"/>
        <end position="165"/>
    </location>
</feature>
<feature type="compositionally biased region" description="Polar residues" evidence="2">
    <location>
        <begin position="415"/>
        <end position="443"/>
    </location>
</feature>
<dbReference type="InterPro" id="IPR039751">
    <property type="entry name" value="HERPUD1/2"/>
</dbReference>
<feature type="transmembrane region" description="Helical" evidence="3">
    <location>
        <begin position="582"/>
        <end position="606"/>
    </location>
</feature>
<evidence type="ECO:0008006" key="6">
    <source>
        <dbReference type="Google" id="ProtNLM"/>
    </source>
</evidence>
<organism evidence="4 5">
    <name type="scientific">Venustampulla echinocandica</name>
    <dbReference type="NCBI Taxonomy" id="2656787"/>
    <lineage>
        <taxon>Eukaryota</taxon>
        <taxon>Fungi</taxon>
        <taxon>Dikarya</taxon>
        <taxon>Ascomycota</taxon>
        <taxon>Pezizomycotina</taxon>
        <taxon>Leotiomycetes</taxon>
        <taxon>Helotiales</taxon>
        <taxon>Pleuroascaceae</taxon>
        <taxon>Venustampulla</taxon>
    </lineage>
</organism>
<evidence type="ECO:0000256" key="3">
    <source>
        <dbReference type="SAM" id="Phobius"/>
    </source>
</evidence>
<dbReference type="RefSeq" id="XP_031873073.1">
    <property type="nucleotide sequence ID" value="XM_032009019.1"/>
</dbReference>
<keyword evidence="3" id="KW-0472">Membrane</keyword>
<dbReference type="OrthoDB" id="21589at2759"/>
<evidence type="ECO:0000256" key="2">
    <source>
        <dbReference type="SAM" id="MobiDB-lite"/>
    </source>
</evidence>
<protein>
    <recommendedName>
        <fullName evidence="6">Ubiquitin-like domain-containing protein</fullName>
    </recommendedName>
</protein>
<sequence length="776" mass="83058">MAQPQSAGNDAPTREEEQPEPLSFPLVIVSPSVGAASRLSFPHLSANTTVKQLKAKVRDALPSKPVDDSQRLIHRGRMLGRDSETMLEIFGQETLCNPEPQTLHLVLRPAEGASAPSLTSTPVARPPPPAIPPPSNNNPLIPLPQPQPRSQSTPVPAHPFQGMQAQQPLPGFQHVQQHQVLHQAEHYYHHMAQRLQQLQRETQRLQQEMGSLEQRYRTQGGAPGALNPGQHGPGIGPGPGHAMVNPLAAPQVLLQLPHLGLRPPQAMPPSVQTLIAQQQRERAAEGRHGAQDNSGNVTPVDQTRLSSSGRASPNVHRPNHTTTYTRDGTGPNGERWQVTVNETTTTLPMPQPHIHHHHPSQQAPVNAALDIQAVLRNADRYLAAQNNRTAPGNMQRSASNPQQPLSQEAVGSPTPAISQSNTGSIATPATTDGSPSASAIPNPLTVNNEAAAAAAAGTPSPESTVYILSSPQGPRALLVSNSATFFTPRQHSRRHRHDPAASAQARGQAGAAMGIPEYQNGPEERQARRNRRQRNDDQFQQVNVPHANPGAGALAAQIGPILWLMIRLVGFVWFFTSGNSSWARWIMVSGLAFVVFLINTGIFNGLAEQVWSPIRRHLEALLPLAGPEAALVPAANAAIPQPGAAPARDNQEAPARGQGEPDPAEIAARLLAERRRANGGWLMAQIRRAEHALLLFLASLVPGVGERHIAAREAEANAAAAERQRLEAEAEAAAAAERSEEGEGEGGHEQETSTEAQTGVSSGDQPGQQDQPLIEI</sequence>
<evidence type="ECO:0000256" key="1">
    <source>
        <dbReference type="SAM" id="Coils"/>
    </source>
</evidence>
<dbReference type="PANTHER" id="PTHR12943">
    <property type="entry name" value="HOMOCYSTEINE-RESPONSIVE ENDOPLASMIC RETICULUM-RESIDENT UNIQUITIN-LIKE DOMAIN HERPUD PROTEIN FAMILY MEMBER"/>
    <property type="match status" value="1"/>
</dbReference>
<reference evidence="4 5" key="1">
    <citation type="journal article" date="2018" name="IMA Fungus">
        <title>IMA Genome-F 9: Draft genome sequence of Annulohypoxylon stygium, Aspergillus mulundensis, Berkeleyomyces basicola (syn. Thielaviopsis basicola), Ceratocystis smalleyi, two Cercospora beticola strains, Coleophoma cylindrospora, Fusarium fracticaudum, Phialophora cf. hyalina, and Morchella septimelata.</title>
        <authorList>
            <person name="Wingfield B.D."/>
            <person name="Bills G.F."/>
            <person name="Dong Y."/>
            <person name="Huang W."/>
            <person name="Nel W.J."/>
            <person name="Swalarsk-Parry B.S."/>
            <person name="Vaghefi N."/>
            <person name="Wilken P.M."/>
            <person name="An Z."/>
            <person name="de Beer Z.W."/>
            <person name="De Vos L."/>
            <person name="Chen L."/>
            <person name="Duong T.A."/>
            <person name="Gao Y."/>
            <person name="Hammerbacher A."/>
            <person name="Kikkert J.R."/>
            <person name="Li Y."/>
            <person name="Li H."/>
            <person name="Li K."/>
            <person name="Li Q."/>
            <person name="Liu X."/>
            <person name="Ma X."/>
            <person name="Naidoo K."/>
            <person name="Pethybridge S.J."/>
            <person name="Sun J."/>
            <person name="Steenkamp E.T."/>
            <person name="van der Nest M.A."/>
            <person name="van Wyk S."/>
            <person name="Wingfield M.J."/>
            <person name="Xiong C."/>
            <person name="Yue Q."/>
            <person name="Zhang X."/>
        </authorList>
    </citation>
    <scope>NUCLEOTIDE SEQUENCE [LARGE SCALE GENOMIC DNA]</scope>
    <source>
        <strain evidence="4 5">BP 5553</strain>
    </source>
</reference>
<feature type="compositionally biased region" description="Pro residues" evidence="2">
    <location>
        <begin position="124"/>
        <end position="147"/>
    </location>
</feature>
<dbReference type="Proteomes" id="UP000254866">
    <property type="component" value="Unassembled WGS sequence"/>
</dbReference>
<dbReference type="EMBL" id="NPIC01000001">
    <property type="protein sequence ID" value="RDL40417.1"/>
    <property type="molecule type" value="Genomic_DNA"/>
</dbReference>
<dbReference type="GO" id="GO:0030968">
    <property type="term" value="P:endoplasmic reticulum unfolded protein response"/>
    <property type="evidence" value="ECO:0007669"/>
    <property type="project" value="TreeGrafter"/>
</dbReference>
<keyword evidence="5" id="KW-1185">Reference proteome</keyword>
<keyword evidence="3" id="KW-0812">Transmembrane</keyword>
<feature type="transmembrane region" description="Helical" evidence="3">
    <location>
        <begin position="554"/>
        <end position="575"/>
    </location>
</feature>
<feature type="compositionally biased region" description="Basic and acidic residues" evidence="2">
    <location>
        <begin position="737"/>
        <end position="751"/>
    </location>
</feature>
<dbReference type="InterPro" id="IPR029071">
    <property type="entry name" value="Ubiquitin-like_domsf"/>
</dbReference>
<keyword evidence="1" id="KW-0175">Coiled coil</keyword>
<accession>A0A370TY16</accession>
<feature type="compositionally biased region" description="Low complexity" evidence="2">
    <location>
        <begin position="500"/>
        <end position="512"/>
    </location>
</feature>
<dbReference type="Gene3D" id="3.10.20.90">
    <property type="entry name" value="Phosphatidylinositol 3-kinase Catalytic Subunit, Chain A, domain 1"/>
    <property type="match status" value="1"/>
</dbReference>
<dbReference type="GeneID" id="43593245"/>
<proteinExistence type="predicted"/>
<feature type="compositionally biased region" description="Polar residues" evidence="2">
    <location>
        <begin position="753"/>
        <end position="776"/>
    </location>
</feature>
<dbReference type="AlphaFoldDB" id="A0A370TY16"/>
<gene>
    <name evidence="4" type="ORF">BP5553_00396</name>
</gene>
<comment type="caution">
    <text evidence="4">The sequence shown here is derived from an EMBL/GenBank/DDBJ whole genome shotgun (WGS) entry which is preliminary data.</text>
</comment>
<name>A0A370TY16_9HELO</name>
<keyword evidence="3" id="KW-1133">Transmembrane helix</keyword>
<evidence type="ECO:0000313" key="4">
    <source>
        <dbReference type="EMBL" id="RDL40417.1"/>
    </source>
</evidence>
<dbReference type="STRING" id="2656787.A0A370TY16"/>
<feature type="compositionally biased region" description="Polar residues" evidence="2">
    <location>
        <begin position="389"/>
        <end position="406"/>
    </location>
</feature>
<feature type="region of interest" description="Disordered" evidence="2">
    <location>
        <begin position="218"/>
        <end position="243"/>
    </location>
</feature>
<feature type="region of interest" description="Disordered" evidence="2">
    <location>
        <begin position="720"/>
        <end position="776"/>
    </location>
</feature>
<feature type="region of interest" description="Disordered" evidence="2">
    <location>
        <begin position="1"/>
        <end position="22"/>
    </location>
</feature>
<feature type="compositionally biased region" description="Polar residues" evidence="2">
    <location>
        <begin position="291"/>
        <end position="311"/>
    </location>
</feature>
<feature type="region of interest" description="Disordered" evidence="2">
    <location>
        <begin position="389"/>
        <end position="443"/>
    </location>
</feature>
<feature type="compositionally biased region" description="Basic and acidic residues" evidence="2">
    <location>
        <begin position="522"/>
        <end position="535"/>
    </location>
</feature>
<feature type="coiled-coil region" evidence="1">
    <location>
        <begin position="181"/>
        <end position="215"/>
    </location>
</feature>
<evidence type="ECO:0000313" key="5">
    <source>
        <dbReference type="Proteomes" id="UP000254866"/>
    </source>
</evidence>
<feature type="compositionally biased region" description="Basic and acidic residues" evidence="2">
    <location>
        <begin position="279"/>
        <end position="290"/>
    </location>
</feature>
<feature type="region of interest" description="Disordered" evidence="2">
    <location>
        <begin position="260"/>
        <end position="335"/>
    </location>
</feature>
<dbReference type="SUPFAM" id="SSF54236">
    <property type="entry name" value="Ubiquitin-like"/>
    <property type="match status" value="1"/>
</dbReference>
<feature type="region of interest" description="Disordered" evidence="2">
    <location>
        <begin position="641"/>
        <end position="662"/>
    </location>
</feature>